<name>D8TZP5_VOLCA</name>
<evidence type="ECO:0000313" key="2">
    <source>
        <dbReference type="Proteomes" id="UP000001058"/>
    </source>
</evidence>
<evidence type="ECO:0000313" key="1">
    <source>
        <dbReference type="EMBL" id="EFJ46960.1"/>
    </source>
</evidence>
<dbReference type="EMBL" id="GL378347">
    <property type="protein sequence ID" value="EFJ46960.1"/>
    <property type="molecule type" value="Genomic_DNA"/>
</dbReference>
<dbReference type="Proteomes" id="UP000001058">
    <property type="component" value="Unassembled WGS sequence"/>
</dbReference>
<accession>D8TZP5</accession>
<dbReference type="AlphaFoldDB" id="D8TZP5"/>
<proteinExistence type="predicted"/>
<gene>
    <name evidence="1" type="ORF">VOLCADRAFT_92450</name>
</gene>
<protein>
    <submittedName>
        <fullName evidence="1">Uncharacterized protein</fullName>
    </submittedName>
</protein>
<keyword evidence="2" id="KW-1185">Reference proteome</keyword>
<dbReference type="GeneID" id="9615939"/>
<organism evidence="2">
    <name type="scientific">Volvox carteri f. nagariensis</name>
    <dbReference type="NCBI Taxonomy" id="3068"/>
    <lineage>
        <taxon>Eukaryota</taxon>
        <taxon>Viridiplantae</taxon>
        <taxon>Chlorophyta</taxon>
        <taxon>core chlorophytes</taxon>
        <taxon>Chlorophyceae</taxon>
        <taxon>CS clade</taxon>
        <taxon>Chlamydomonadales</taxon>
        <taxon>Volvocaceae</taxon>
        <taxon>Volvox</taxon>
    </lineage>
</organism>
<reference evidence="1 2" key="1">
    <citation type="journal article" date="2010" name="Science">
        <title>Genomic analysis of organismal complexity in the multicellular green alga Volvox carteri.</title>
        <authorList>
            <person name="Prochnik S.E."/>
            <person name="Umen J."/>
            <person name="Nedelcu A.M."/>
            <person name="Hallmann A."/>
            <person name="Miller S.M."/>
            <person name="Nishii I."/>
            <person name="Ferris P."/>
            <person name="Kuo A."/>
            <person name="Mitros T."/>
            <person name="Fritz-Laylin L.K."/>
            <person name="Hellsten U."/>
            <person name="Chapman J."/>
            <person name="Simakov O."/>
            <person name="Rensing S.A."/>
            <person name="Terry A."/>
            <person name="Pangilinan J."/>
            <person name="Kapitonov V."/>
            <person name="Jurka J."/>
            <person name="Salamov A."/>
            <person name="Shapiro H."/>
            <person name="Schmutz J."/>
            <person name="Grimwood J."/>
            <person name="Lindquist E."/>
            <person name="Lucas S."/>
            <person name="Grigoriev I.V."/>
            <person name="Schmitt R."/>
            <person name="Kirk D."/>
            <person name="Rokhsar D.S."/>
        </authorList>
    </citation>
    <scope>NUCLEOTIDE SEQUENCE [LARGE SCALE GENOMIC DNA]</scope>
    <source>
        <strain evidence="2">f. Nagariensis / Eve</strain>
    </source>
</reference>
<dbReference type="RefSeq" id="XP_002951855.1">
    <property type="nucleotide sequence ID" value="XM_002951809.1"/>
</dbReference>
<sequence>MRNSTIVKTHDIDLDDNGANDGFTYAALITLSRRDMGQTLQQGVMSYSGCTLCSTSSRLLQANAMSFTSRLLVVHIPYLLSSSSLLLTPTPAVAPTFQPSPLPPTCLSCRICRKPGYTAVPRGLPKP</sequence>
<dbReference type="InParanoid" id="D8TZP5"/>
<dbReference type="KEGG" id="vcn:VOLCADRAFT_92450"/>